<dbReference type="Pfam" id="PF13561">
    <property type="entry name" value="adh_short_C2"/>
    <property type="match status" value="1"/>
</dbReference>
<organism evidence="3 4">
    <name type="scientific">Thermobifida halotolerans</name>
    <dbReference type="NCBI Taxonomy" id="483545"/>
    <lineage>
        <taxon>Bacteria</taxon>
        <taxon>Bacillati</taxon>
        <taxon>Actinomycetota</taxon>
        <taxon>Actinomycetes</taxon>
        <taxon>Streptosporangiales</taxon>
        <taxon>Nocardiopsidaceae</taxon>
        <taxon>Thermobifida</taxon>
    </lineage>
</organism>
<dbReference type="CDD" id="cd05233">
    <property type="entry name" value="SDR_c"/>
    <property type="match status" value="1"/>
</dbReference>
<dbReference type="PANTHER" id="PTHR24321">
    <property type="entry name" value="DEHYDROGENASES, SHORT CHAIN"/>
    <property type="match status" value="1"/>
</dbReference>
<accession>A0A399G4G4</accession>
<dbReference type="FunFam" id="3.40.50.720:FF:000084">
    <property type="entry name" value="Short-chain dehydrogenase reductase"/>
    <property type="match status" value="1"/>
</dbReference>
<dbReference type="AlphaFoldDB" id="A0A399G4G4"/>
<dbReference type="KEGG" id="thao:NI17_000460"/>
<gene>
    <name evidence="3" type="ORF">NI17_000460</name>
</gene>
<name>A0A399G4G4_9ACTN</name>
<dbReference type="PRINTS" id="PR00081">
    <property type="entry name" value="GDHRDH"/>
</dbReference>
<proteinExistence type="inferred from homology"/>
<dbReference type="EMBL" id="CP063196">
    <property type="protein sequence ID" value="UOE19779.1"/>
    <property type="molecule type" value="Genomic_DNA"/>
</dbReference>
<dbReference type="PANTHER" id="PTHR24321:SF8">
    <property type="entry name" value="ESTRADIOL 17-BETA-DEHYDROGENASE 8-RELATED"/>
    <property type="match status" value="1"/>
</dbReference>
<dbReference type="InterPro" id="IPR002347">
    <property type="entry name" value="SDR_fam"/>
</dbReference>
<dbReference type="NCBIfam" id="NF005559">
    <property type="entry name" value="PRK07231.1"/>
    <property type="match status" value="1"/>
</dbReference>
<comment type="similarity">
    <text evidence="1">Belongs to the short-chain dehydrogenases/reductases (SDR) family.</text>
</comment>
<sequence>MANDELDGKVAIVTGAASGIGLACVQALAASGARVVLADLDVDATARAAETVRGDTLAVWTDVADPGSVDSLVDVAVDRFGGLHAMVNSAAVSGESVPVGDYSTESWRRVLGVNLDGVFYCMRAAIRAMRRGGGGSIISVASVLGRVGSPRAGAYVAAKHGVVGLTRSAAVEHAPDRIRVNAVGPGFVRTPLLDRGLDEERHNELAAQHPIGRPGTPEEVAELVGWLASDASSLVTGAYYAVDGGYLAR</sequence>
<dbReference type="SUPFAM" id="SSF51735">
    <property type="entry name" value="NAD(P)-binding Rossmann-fold domains"/>
    <property type="match status" value="1"/>
</dbReference>
<evidence type="ECO:0000256" key="2">
    <source>
        <dbReference type="ARBA" id="ARBA00023002"/>
    </source>
</evidence>
<dbReference type="Gene3D" id="3.40.50.720">
    <property type="entry name" value="NAD(P)-binding Rossmann-like Domain"/>
    <property type="match status" value="1"/>
</dbReference>
<dbReference type="PRINTS" id="PR00080">
    <property type="entry name" value="SDRFAMILY"/>
</dbReference>
<protein>
    <submittedName>
        <fullName evidence="3">SDR family oxidoreductase</fullName>
    </submittedName>
</protein>
<dbReference type="InterPro" id="IPR036291">
    <property type="entry name" value="NAD(P)-bd_dom_sf"/>
</dbReference>
<keyword evidence="4" id="KW-1185">Reference proteome</keyword>
<dbReference type="OrthoDB" id="7064009at2"/>
<reference evidence="3" key="1">
    <citation type="submission" date="2020-10" db="EMBL/GenBank/DDBJ databases">
        <title>De novo genome project of the cellulose decomposer Thermobifida halotolerans type strain.</title>
        <authorList>
            <person name="Nagy I."/>
            <person name="Horvath B."/>
            <person name="Kukolya J."/>
            <person name="Nagy I."/>
            <person name="Orsini M."/>
        </authorList>
    </citation>
    <scope>NUCLEOTIDE SEQUENCE</scope>
    <source>
        <strain evidence="3">DSM 44931</strain>
    </source>
</reference>
<evidence type="ECO:0000313" key="4">
    <source>
        <dbReference type="Proteomes" id="UP000265719"/>
    </source>
</evidence>
<keyword evidence="2" id="KW-0560">Oxidoreductase</keyword>
<dbReference type="GO" id="GO:0016491">
    <property type="term" value="F:oxidoreductase activity"/>
    <property type="evidence" value="ECO:0007669"/>
    <property type="project" value="UniProtKB-KW"/>
</dbReference>
<dbReference type="PROSITE" id="PS00061">
    <property type="entry name" value="ADH_SHORT"/>
    <property type="match status" value="1"/>
</dbReference>
<dbReference type="Proteomes" id="UP000265719">
    <property type="component" value="Chromosome"/>
</dbReference>
<dbReference type="RefSeq" id="WP_068687698.1">
    <property type="nucleotide sequence ID" value="NZ_CP063196.1"/>
</dbReference>
<dbReference type="InterPro" id="IPR020904">
    <property type="entry name" value="Sc_DH/Rdtase_CS"/>
</dbReference>
<evidence type="ECO:0000256" key="1">
    <source>
        <dbReference type="ARBA" id="ARBA00006484"/>
    </source>
</evidence>
<evidence type="ECO:0000313" key="3">
    <source>
        <dbReference type="EMBL" id="UOE19779.1"/>
    </source>
</evidence>